<dbReference type="EMBL" id="RHJS01000001">
    <property type="protein sequence ID" value="RRK36950.1"/>
    <property type="molecule type" value="Genomic_DNA"/>
</dbReference>
<keyword evidence="2" id="KW-1185">Reference proteome</keyword>
<accession>A0A426DSG8</accession>
<dbReference type="AlphaFoldDB" id="A0A426DSG8"/>
<dbReference type="RefSeq" id="WP_125125890.1">
    <property type="nucleotide sequence ID" value="NZ_CASCYM010000093.1"/>
</dbReference>
<evidence type="ECO:0000313" key="1">
    <source>
        <dbReference type="EMBL" id="RRK36950.1"/>
    </source>
</evidence>
<proteinExistence type="predicted"/>
<evidence type="ECO:0000313" key="2">
    <source>
        <dbReference type="Proteomes" id="UP000274920"/>
    </source>
</evidence>
<organism evidence="1 2">
    <name type="scientific">Schaedlerella arabinosiphila</name>
    <dbReference type="NCBI Taxonomy" id="2044587"/>
    <lineage>
        <taxon>Bacteria</taxon>
        <taxon>Bacillati</taxon>
        <taxon>Bacillota</taxon>
        <taxon>Clostridia</taxon>
        <taxon>Lachnospirales</taxon>
        <taxon>Lachnospiraceae</taxon>
        <taxon>Schaedlerella</taxon>
    </lineage>
</organism>
<gene>
    <name evidence="1" type="ORF">EBB54_00355</name>
</gene>
<protein>
    <submittedName>
        <fullName evidence="1">Uncharacterized protein</fullName>
    </submittedName>
</protein>
<dbReference type="Proteomes" id="UP000274920">
    <property type="component" value="Unassembled WGS sequence"/>
</dbReference>
<name>A0A426DSG8_9FIRM</name>
<sequence>MVSYRELADFTDLDVIGCFMKLEKEDPFAALSYLAQWDYGEDIGEELMTRRQIFEGLAFTKYAEDSGYLALWQIGVEGITLYRKMAGIRKLP</sequence>
<comment type="caution">
    <text evidence="1">The sequence shown here is derived from an EMBL/GenBank/DDBJ whole genome shotgun (WGS) entry which is preliminary data.</text>
</comment>
<reference evidence="1" key="1">
    <citation type="submission" date="2018-10" db="EMBL/GenBank/DDBJ databases">
        <title>Schaedlerella arabinophila gen. nov. sp. nov., isolated from the mouse intestinal tract and comparative analysis with the genome of the closely related altered Schaedler flora strain ASF502.</title>
        <authorList>
            <person name="Miyake S."/>
            <person name="Soh M."/>
            <person name="Seedorf H."/>
        </authorList>
    </citation>
    <scope>NUCLEOTIDE SEQUENCE [LARGE SCALE GENOMIC DNA]</scope>
    <source>
        <strain evidence="1">DSM 106076</strain>
    </source>
</reference>